<evidence type="ECO:0000313" key="18">
    <source>
        <dbReference type="Proteomes" id="UP000018468"/>
    </source>
</evidence>
<dbReference type="Gene3D" id="6.10.140.340">
    <property type="match status" value="1"/>
</dbReference>
<name>W5M4P3_LEPOC</name>
<dbReference type="SUPFAM" id="SSF144292">
    <property type="entry name" value="occludin/ELL-like"/>
    <property type="match status" value="1"/>
</dbReference>
<evidence type="ECO:0000256" key="11">
    <source>
        <dbReference type="PROSITE-ProRule" id="PRU00581"/>
    </source>
</evidence>
<dbReference type="eggNOG" id="KOG4796">
    <property type="taxonomic scope" value="Eukaryota"/>
</dbReference>
<dbReference type="STRING" id="7918.ENSLOCP00000003351"/>
<proteinExistence type="inferred from homology"/>
<organism evidence="17 18">
    <name type="scientific">Lepisosteus oculatus</name>
    <name type="common">Spotted gar</name>
    <dbReference type="NCBI Taxonomy" id="7918"/>
    <lineage>
        <taxon>Eukaryota</taxon>
        <taxon>Metazoa</taxon>
        <taxon>Chordata</taxon>
        <taxon>Craniata</taxon>
        <taxon>Vertebrata</taxon>
        <taxon>Euteleostomi</taxon>
        <taxon>Actinopterygii</taxon>
        <taxon>Neopterygii</taxon>
        <taxon>Holostei</taxon>
        <taxon>Semionotiformes</taxon>
        <taxon>Lepisosteidae</taxon>
        <taxon>Lepisosteus</taxon>
    </lineage>
</organism>
<dbReference type="GO" id="GO:0070830">
    <property type="term" value="P:bicellular tight junction assembly"/>
    <property type="evidence" value="ECO:0000318"/>
    <property type="project" value="GO_Central"/>
</dbReference>
<dbReference type="GO" id="GO:0016324">
    <property type="term" value="C:apical plasma membrane"/>
    <property type="evidence" value="ECO:0000318"/>
    <property type="project" value="GO_Central"/>
</dbReference>
<keyword evidence="18" id="KW-1185">Reference proteome</keyword>
<evidence type="ECO:0000256" key="7">
    <source>
        <dbReference type="ARBA" id="ARBA00022949"/>
    </source>
</evidence>
<dbReference type="PROSITE" id="PS51980">
    <property type="entry name" value="OCEL"/>
    <property type="match status" value="1"/>
</dbReference>
<evidence type="ECO:0000256" key="2">
    <source>
        <dbReference type="ARBA" id="ARBA00004651"/>
    </source>
</evidence>
<keyword evidence="9" id="KW-0175">Coiled coil</keyword>
<dbReference type="InParanoid" id="W5M4P3"/>
<keyword evidence="6 11" id="KW-0812">Transmembrane</keyword>
<evidence type="ECO:0000256" key="14">
    <source>
        <dbReference type="SAM" id="Phobius"/>
    </source>
</evidence>
<evidence type="ECO:0000256" key="9">
    <source>
        <dbReference type="ARBA" id="ARBA00023054"/>
    </source>
</evidence>
<dbReference type="SUPFAM" id="SSF103473">
    <property type="entry name" value="MFS general substrate transporter"/>
    <property type="match status" value="1"/>
</dbReference>
<evidence type="ECO:0000256" key="1">
    <source>
        <dbReference type="ARBA" id="ARBA00004435"/>
    </source>
</evidence>
<dbReference type="Ensembl" id="ENSLOCT00000003358.1">
    <property type="protein sequence ID" value="ENSLOCP00000003351.1"/>
    <property type="gene ID" value="ENSLOCG00000002847.1"/>
</dbReference>
<dbReference type="InterPro" id="IPR010844">
    <property type="entry name" value="Occludin_ELL"/>
</dbReference>
<dbReference type="HOGENOM" id="CLU_039176_0_1_1"/>
<dbReference type="PANTHER" id="PTHR23288">
    <property type="entry name" value="OCCLUDIN AND RNA POLYMERASE II ELONGATION FACTOR ELL"/>
    <property type="match status" value="1"/>
</dbReference>
<reference evidence="17" key="3">
    <citation type="submission" date="2025-09" db="UniProtKB">
        <authorList>
            <consortium name="Ensembl"/>
        </authorList>
    </citation>
    <scope>IDENTIFICATION</scope>
</reference>
<dbReference type="AlphaFoldDB" id="W5M4P3"/>
<dbReference type="Bgee" id="ENSLOCG00000002847">
    <property type="expression patterns" value="Expressed in intestine and 10 other cell types or tissues"/>
</dbReference>
<keyword evidence="5" id="KW-1003">Cell membrane</keyword>
<feature type="domain" description="MARVEL" evidence="15">
    <location>
        <begin position="201"/>
        <end position="378"/>
    </location>
</feature>
<reference evidence="18" key="1">
    <citation type="submission" date="2011-12" db="EMBL/GenBank/DDBJ databases">
        <title>The Draft Genome of Lepisosteus oculatus.</title>
        <authorList>
            <consortium name="The Broad Institute Genome Assembly &amp; Analysis Group"/>
            <consortium name="Computational R&amp;D Group"/>
            <consortium name="and Sequencing Platform"/>
            <person name="Di Palma F."/>
            <person name="Alfoldi J."/>
            <person name="Johnson J."/>
            <person name="Berlin A."/>
            <person name="Gnerre S."/>
            <person name="Jaffe D."/>
            <person name="MacCallum I."/>
            <person name="Young S."/>
            <person name="Walker B.J."/>
            <person name="Lander E.S."/>
            <person name="Lindblad-Toh K."/>
        </authorList>
    </citation>
    <scope>NUCLEOTIDE SEQUENCE [LARGE SCALE GENOMIC DNA]</scope>
</reference>
<sequence>MTSVDGLYYSKSRTENRRPLVDVLGDLDETLPLQRQILPSRLSEHSSQRVQDDDEFDDSSEGPPLPSTPPVGEVANPGDQEEKKPLKKRNLIPKSWGNFFKKWKKGDRPDHDSLEENFLPDGTRVSPPLSPLLSRRYGEPEDSLRSSGSSHKPPFTDSSTAYSSPPFQDPSEASDRASIHPAEYYAEKLEVYQKKYSYMKSWPGLLRLLAGLQLLFGGMVFACVCAYIQKDNEWYNLYSYQRPSFGFGGIYSGGTSYYYNGPMTPFVLAVAGLAWIMTVILLVLGLTMYYRTILLDSHWWPLTESFINVAMFLLYMAAGIVYVNDLNRGGLCYMTIGINPMMSSLCRVEGGQMAATAFIFINMLMYLVAFLVCLKMWRHEVTRREREASERQLSASASTVTTKTKKIMFEDEVNHSMRTTKRIQFSESGDDPGTLNRAIPSGYVPKPRIIPDYIMKYPDIRTFEDREQYKAVFNDQYPEYKELHSEIQATMKKFRELDSMMRKLLTNDDNPEVHQRIQGVLVKYRLKKNDPTFLEKQERCNYLKAKLSHIKGRIQEFDQKTAGGRI</sequence>
<evidence type="ECO:0000256" key="13">
    <source>
        <dbReference type="SAM" id="MobiDB-lite"/>
    </source>
</evidence>
<dbReference type="InterPro" id="IPR031176">
    <property type="entry name" value="ELL/occludin"/>
</dbReference>
<protein>
    <submittedName>
        <fullName evidence="17">MARVEL domain containing 2-like</fullName>
    </submittedName>
</protein>
<comment type="similarity">
    <text evidence="3 12">Belongs to the ELL/occludin family.</text>
</comment>
<keyword evidence="4" id="KW-0796">Tight junction</keyword>
<comment type="subcellular location">
    <subcellularLocation>
        <location evidence="1">Cell junction</location>
        <location evidence="1">Tight junction</location>
    </subcellularLocation>
    <subcellularLocation>
        <location evidence="2">Cell membrane</location>
        <topology evidence="2">Multi-pass membrane protein</topology>
    </subcellularLocation>
</comment>
<feature type="transmembrane region" description="Helical" evidence="14">
    <location>
        <begin position="302"/>
        <end position="323"/>
    </location>
</feature>
<evidence type="ECO:0000259" key="16">
    <source>
        <dbReference type="PROSITE" id="PS51980"/>
    </source>
</evidence>
<evidence type="ECO:0000313" key="17">
    <source>
        <dbReference type="Ensembl" id="ENSLOCP00000003351.1"/>
    </source>
</evidence>
<dbReference type="GO" id="GO:0031410">
    <property type="term" value="C:cytoplasmic vesicle"/>
    <property type="evidence" value="ECO:0000318"/>
    <property type="project" value="GO_Central"/>
</dbReference>
<evidence type="ECO:0000256" key="10">
    <source>
        <dbReference type="ARBA" id="ARBA00023136"/>
    </source>
</evidence>
<evidence type="ECO:0000256" key="4">
    <source>
        <dbReference type="ARBA" id="ARBA00022427"/>
    </source>
</evidence>
<feature type="compositionally biased region" description="Polar residues" evidence="13">
    <location>
        <begin position="145"/>
        <end position="166"/>
    </location>
</feature>
<reference evidence="17" key="2">
    <citation type="submission" date="2025-08" db="UniProtKB">
        <authorList>
            <consortium name="Ensembl"/>
        </authorList>
    </citation>
    <scope>IDENTIFICATION</scope>
</reference>
<dbReference type="InterPro" id="IPR036259">
    <property type="entry name" value="MFS_trans_sf"/>
</dbReference>
<evidence type="ECO:0000256" key="8">
    <source>
        <dbReference type="ARBA" id="ARBA00022989"/>
    </source>
</evidence>
<dbReference type="KEGG" id="loc:102688125"/>
<feature type="transmembrane region" description="Helical" evidence="14">
    <location>
        <begin position="353"/>
        <end position="374"/>
    </location>
</feature>
<evidence type="ECO:0000259" key="15">
    <source>
        <dbReference type="PROSITE" id="PS51225"/>
    </source>
</evidence>
<accession>W5M4P3</accession>
<feature type="compositionally biased region" description="Basic and acidic residues" evidence="13">
    <location>
        <begin position="42"/>
        <end position="51"/>
    </location>
</feature>
<keyword evidence="8 14" id="KW-1133">Transmembrane helix</keyword>
<feature type="domain" description="OCEL" evidence="16">
    <location>
        <begin position="451"/>
        <end position="562"/>
    </location>
</feature>
<dbReference type="FunCoup" id="W5M4P3">
    <property type="interactions" value="40"/>
</dbReference>
<feature type="transmembrane region" description="Helical" evidence="14">
    <location>
        <begin position="204"/>
        <end position="229"/>
    </location>
</feature>
<evidence type="ECO:0000256" key="12">
    <source>
        <dbReference type="PROSITE-ProRule" id="PRU01324"/>
    </source>
</evidence>
<feature type="region of interest" description="Disordered" evidence="13">
    <location>
        <begin position="37"/>
        <end position="175"/>
    </location>
</feature>
<dbReference type="PROSITE" id="PS51225">
    <property type="entry name" value="MARVEL"/>
    <property type="match status" value="1"/>
</dbReference>
<evidence type="ECO:0000256" key="6">
    <source>
        <dbReference type="ARBA" id="ARBA00022692"/>
    </source>
</evidence>
<dbReference type="PANTHER" id="PTHR23288:SF37">
    <property type="entry name" value="OCCLUDIN_ELL DOMAIN-CONTAINING PROTEIN 1"/>
    <property type="match status" value="1"/>
</dbReference>
<dbReference type="Pfam" id="PF01284">
    <property type="entry name" value="MARVEL"/>
    <property type="match status" value="1"/>
</dbReference>
<dbReference type="Proteomes" id="UP000018468">
    <property type="component" value="Linkage group LG19"/>
</dbReference>
<evidence type="ECO:0000256" key="5">
    <source>
        <dbReference type="ARBA" id="ARBA00022475"/>
    </source>
</evidence>
<keyword evidence="10 11" id="KW-0472">Membrane</keyword>
<dbReference type="GO" id="GO:0005923">
    <property type="term" value="C:bicellular tight junction"/>
    <property type="evidence" value="ECO:0000318"/>
    <property type="project" value="GO_Central"/>
</dbReference>
<dbReference type="OrthoDB" id="6284217at2759"/>
<dbReference type="EMBL" id="AHAT01011197">
    <property type="status" value="NOT_ANNOTATED_CDS"/>
    <property type="molecule type" value="Genomic_DNA"/>
</dbReference>
<dbReference type="InterPro" id="IPR008253">
    <property type="entry name" value="Marvel"/>
</dbReference>
<dbReference type="GeneTree" id="ENSGT00940000166235"/>
<evidence type="ECO:0000256" key="3">
    <source>
        <dbReference type="ARBA" id="ARBA00009171"/>
    </source>
</evidence>
<dbReference type="Pfam" id="PF07303">
    <property type="entry name" value="Occludin_ELL"/>
    <property type="match status" value="1"/>
</dbReference>
<dbReference type="OMA" id="YSYRGPM"/>
<keyword evidence="7" id="KW-0965">Cell junction</keyword>
<feature type="transmembrane region" description="Helical" evidence="14">
    <location>
        <begin position="266"/>
        <end position="290"/>
    </location>
</feature>